<evidence type="ECO:0000313" key="6">
    <source>
        <dbReference type="Proteomes" id="UP000218113"/>
    </source>
</evidence>
<dbReference type="AlphaFoldDB" id="A0A2A4TB47"/>
<dbReference type="Pfam" id="PF00293">
    <property type="entry name" value="NUDIX"/>
    <property type="match status" value="1"/>
</dbReference>
<evidence type="ECO:0000256" key="2">
    <source>
        <dbReference type="ARBA" id="ARBA00022801"/>
    </source>
</evidence>
<gene>
    <name evidence="5" type="ORF">COB67_01125</name>
</gene>
<protein>
    <submittedName>
        <fullName evidence="5">NUDIX hydrolase</fullName>
    </submittedName>
</protein>
<dbReference type="Proteomes" id="UP000218113">
    <property type="component" value="Unassembled WGS sequence"/>
</dbReference>
<dbReference type="GO" id="GO:0016787">
    <property type="term" value="F:hydrolase activity"/>
    <property type="evidence" value="ECO:0007669"/>
    <property type="project" value="UniProtKB-KW"/>
</dbReference>
<comment type="cofactor">
    <cofactor evidence="1">
        <name>Mg(2+)</name>
        <dbReference type="ChEBI" id="CHEBI:18420"/>
    </cofactor>
</comment>
<comment type="similarity">
    <text evidence="3">Belongs to the Nudix hydrolase family.</text>
</comment>
<dbReference type="InterPro" id="IPR020084">
    <property type="entry name" value="NUDIX_hydrolase_CS"/>
</dbReference>
<feature type="domain" description="Nudix hydrolase" evidence="4">
    <location>
        <begin position="8"/>
        <end position="135"/>
    </location>
</feature>
<dbReference type="PANTHER" id="PTHR43046">
    <property type="entry name" value="GDP-MANNOSE MANNOSYL HYDROLASE"/>
    <property type="match status" value="1"/>
</dbReference>
<dbReference type="Gene3D" id="3.90.79.10">
    <property type="entry name" value="Nucleoside Triphosphate Pyrophosphohydrolase"/>
    <property type="match status" value="1"/>
</dbReference>
<accession>A0A2A4TB47</accession>
<organism evidence="5 6">
    <name type="scientific">SAR324 cluster bacterium</name>
    <dbReference type="NCBI Taxonomy" id="2024889"/>
    <lineage>
        <taxon>Bacteria</taxon>
        <taxon>Deltaproteobacteria</taxon>
        <taxon>SAR324 cluster</taxon>
    </lineage>
</organism>
<dbReference type="PANTHER" id="PTHR43046:SF14">
    <property type="entry name" value="MUTT_NUDIX FAMILY PROTEIN"/>
    <property type="match status" value="1"/>
</dbReference>
<evidence type="ECO:0000256" key="1">
    <source>
        <dbReference type="ARBA" id="ARBA00001946"/>
    </source>
</evidence>
<dbReference type="PROSITE" id="PS00893">
    <property type="entry name" value="NUDIX_BOX"/>
    <property type="match status" value="1"/>
</dbReference>
<dbReference type="SUPFAM" id="SSF55811">
    <property type="entry name" value="Nudix"/>
    <property type="match status" value="1"/>
</dbReference>
<reference evidence="6" key="1">
    <citation type="submission" date="2017-08" db="EMBL/GenBank/DDBJ databases">
        <title>A dynamic microbial community with high functional redundancy inhabits the cold, oxic subseafloor aquifer.</title>
        <authorList>
            <person name="Tully B.J."/>
            <person name="Wheat C.G."/>
            <person name="Glazer B.T."/>
            <person name="Huber J.A."/>
        </authorList>
    </citation>
    <scope>NUCLEOTIDE SEQUENCE [LARGE SCALE GENOMIC DNA]</scope>
</reference>
<evidence type="ECO:0000259" key="4">
    <source>
        <dbReference type="PROSITE" id="PS51462"/>
    </source>
</evidence>
<dbReference type="InterPro" id="IPR000086">
    <property type="entry name" value="NUDIX_hydrolase_dom"/>
</dbReference>
<name>A0A2A4TB47_9DELT</name>
<evidence type="ECO:0000313" key="5">
    <source>
        <dbReference type="EMBL" id="PCI30581.1"/>
    </source>
</evidence>
<comment type="caution">
    <text evidence="5">The sequence shown here is derived from an EMBL/GenBank/DDBJ whole genome shotgun (WGS) entry which is preliminary data.</text>
</comment>
<dbReference type="InterPro" id="IPR020476">
    <property type="entry name" value="Nudix_hydrolase"/>
</dbReference>
<evidence type="ECO:0000256" key="3">
    <source>
        <dbReference type="RuleBase" id="RU003476"/>
    </source>
</evidence>
<dbReference type="PROSITE" id="PS51462">
    <property type="entry name" value="NUDIX"/>
    <property type="match status" value="1"/>
</dbReference>
<sequence>MSALLTKQIIRVASVILLDERKVLLGLRKNTEAFDGYWAFVGGRVEPGESLQDALVREAWEEIGIRIDPGGLKEPVVHRERGKTMERTHFMFEVRHWQGDPVNREPELCAQVSWFSVDDLPQNMIPFCKEALKDY</sequence>
<dbReference type="PRINTS" id="PR00502">
    <property type="entry name" value="NUDIXFAMILY"/>
</dbReference>
<dbReference type="InterPro" id="IPR015797">
    <property type="entry name" value="NUDIX_hydrolase-like_dom_sf"/>
</dbReference>
<keyword evidence="2 3" id="KW-0378">Hydrolase</keyword>
<proteinExistence type="inferred from homology"/>
<dbReference type="EMBL" id="NVSR01000003">
    <property type="protein sequence ID" value="PCI30581.1"/>
    <property type="molecule type" value="Genomic_DNA"/>
</dbReference>